<dbReference type="EMBL" id="JACAZH010000002">
    <property type="protein sequence ID" value="KAF7375685.1"/>
    <property type="molecule type" value="Genomic_DNA"/>
</dbReference>
<evidence type="ECO:0000256" key="2">
    <source>
        <dbReference type="SAM" id="MobiDB-lite"/>
    </source>
</evidence>
<feature type="compositionally biased region" description="Polar residues" evidence="2">
    <location>
        <begin position="696"/>
        <end position="711"/>
    </location>
</feature>
<feature type="compositionally biased region" description="Polar residues" evidence="2">
    <location>
        <begin position="677"/>
        <end position="690"/>
    </location>
</feature>
<keyword evidence="1" id="KW-0175">Coiled coil</keyword>
<proteinExistence type="predicted"/>
<evidence type="ECO:0008006" key="5">
    <source>
        <dbReference type="Google" id="ProtNLM"/>
    </source>
</evidence>
<evidence type="ECO:0000313" key="3">
    <source>
        <dbReference type="EMBL" id="KAF7375685.1"/>
    </source>
</evidence>
<comment type="caution">
    <text evidence="3">The sequence shown here is derived from an EMBL/GenBank/DDBJ whole genome shotgun (WGS) entry which is preliminary data.</text>
</comment>
<organism evidence="3 4">
    <name type="scientific">Mycena sanguinolenta</name>
    <dbReference type="NCBI Taxonomy" id="230812"/>
    <lineage>
        <taxon>Eukaryota</taxon>
        <taxon>Fungi</taxon>
        <taxon>Dikarya</taxon>
        <taxon>Basidiomycota</taxon>
        <taxon>Agaricomycotina</taxon>
        <taxon>Agaricomycetes</taxon>
        <taxon>Agaricomycetidae</taxon>
        <taxon>Agaricales</taxon>
        <taxon>Marasmiineae</taxon>
        <taxon>Mycenaceae</taxon>
        <taxon>Mycena</taxon>
    </lineage>
</organism>
<reference evidence="3" key="1">
    <citation type="submission" date="2020-05" db="EMBL/GenBank/DDBJ databases">
        <title>Mycena genomes resolve the evolution of fungal bioluminescence.</title>
        <authorList>
            <person name="Tsai I.J."/>
        </authorList>
    </citation>
    <scope>NUCLEOTIDE SEQUENCE</scope>
    <source>
        <strain evidence="3">160909Yilan</strain>
    </source>
</reference>
<feature type="region of interest" description="Disordered" evidence="2">
    <location>
        <begin position="364"/>
        <end position="389"/>
    </location>
</feature>
<keyword evidence="4" id="KW-1185">Reference proteome</keyword>
<protein>
    <recommendedName>
        <fullName evidence="5">ZZ-type domain-containing protein</fullName>
    </recommendedName>
</protein>
<feature type="coiled-coil region" evidence="1">
    <location>
        <begin position="1246"/>
        <end position="1273"/>
    </location>
</feature>
<accession>A0A8H7DIM2</accession>
<name>A0A8H7DIM2_9AGAR</name>
<dbReference type="Proteomes" id="UP000623467">
    <property type="component" value="Unassembled WGS sequence"/>
</dbReference>
<evidence type="ECO:0000256" key="1">
    <source>
        <dbReference type="SAM" id="Coils"/>
    </source>
</evidence>
<gene>
    <name evidence="3" type="ORF">MSAN_00457800</name>
</gene>
<dbReference type="AlphaFoldDB" id="A0A8H7DIM2"/>
<feature type="region of interest" description="Disordered" evidence="2">
    <location>
        <begin position="671"/>
        <end position="711"/>
    </location>
</feature>
<sequence length="1277" mass="145556">MVLWAPGLVKDVIANDTVKAVGNTILEGIPGIMITLETLSEIHPFLKVAYLPFKLIYHQETQRRDNDHKRTTLFGKIKDVMLVLLELKDFKKDDTRKTPDNKPVLSRLASLCKDMKKDIEECYNVLNAQEKRFIGIKFLKAAAWNKELGAYASRFTNRREELMFALSLRAAVTIEEMNSNIKTMMELFATMLTPQERELGRWIHDNGGEKVVIGDDKKCVAMLKYEVSVDATRGIGHLDKGRSGAGEDAKKKEEKTIAALRKEYREHIASVIQENLESYSKRFEMGLDDLGKDLGNKIKHEGDRLARMIRGGPHQRINDEMVFHVWKDQGWKGSAKTRPLVLALRDYFVERIEHSKLPQTFTNVAQKQRPVSTVPRKEDGDDDDSETDISVPLPDSWMASYLQVKRLRYLEQAMDPDASGFTTISEINAFTRARPEDWSLPRWMSYWAIGWQIYATKYCFEIEELFNQMNLLRLEIAVKMPGSTCYVNDYIEGCWPHVTALTSSIERYSDGESWLEEKFSPYIQSQETILKERLGKIKYDIDAIETVSLVLRGDRIEGSIFILLALLMRRHLAKMHLGLKQELDSRELRDDMDTITWVVDAVRFRFVDLKFKNYWQWGSWLQPKYFIENDTRTWTDADTIREPDSSELIDILAYPDTKTAKSSRTTLSVAAREGATDESTPTVDRASTVSAVEPSSADNITGSSLSPVPSKQSEAEISITGTWSGFHWTETQKPFLAVMVTFNLQCGEREPGSETGTKIWGDGFAVNGDSFTLNGTMNSTGDQPAGSFSLNFQRSYKDGTWTHWQYNGIFNPDREIMTGTFERATVGGSYLFKKVPTSAIMCARPLVPELNARELWSFALKAVVNDLRRKKPSLSYIRERMTAIRRTLAFMYRDHHDLLMDPEEQAQCSKLFMNFSVEEWRELNKLYRWYDRAGDFQSERYYCDSCGRTLYRSRVVCFDCMGTDTVDFCSRPECLATESISQRTDVQHRPDHMMIRFRDFLLLKDYFGIKQRAGYMIHWARSIYKEPTEEISLTKPLPESPITVDNTKKEVNSNPKAEANVATLPTIVDNASTPTPISFFPQKTSVFQVGLPALDTAVADSGTPNSDGLLLAVVTPVETQVEEDQTLNCEICHDRIVAPCWTCVTCNRITWVCDACDPFPWDYQKRYRAEVEAMGGRDDGSSHTIFHTLVRLVLPKLDSTLSDINTNTTYAAANPATPAQQPCNSSWGQIEMRIEELVTARLEAANSHVDKRLDEVEAKLDKLERLLNLLAAGQSKS</sequence>
<dbReference type="OrthoDB" id="3045089at2759"/>
<evidence type="ECO:0000313" key="4">
    <source>
        <dbReference type="Proteomes" id="UP000623467"/>
    </source>
</evidence>